<reference evidence="1" key="1">
    <citation type="submission" date="2025-03" db="EMBL/GenBank/DDBJ databases">
        <authorList>
            <consortium name="ELIXIR-Norway"/>
            <consortium name="Elixir Norway"/>
        </authorList>
    </citation>
    <scope>NUCLEOTIDE SEQUENCE</scope>
</reference>
<organism evidence="1 2">
    <name type="scientific">Rangifer tarandus platyrhynchus</name>
    <name type="common">Svalbard reindeer</name>
    <dbReference type="NCBI Taxonomy" id="3082113"/>
    <lineage>
        <taxon>Eukaryota</taxon>
        <taxon>Metazoa</taxon>
        <taxon>Chordata</taxon>
        <taxon>Craniata</taxon>
        <taxon>Vertebrata</taxon>
        <taxon>Euteleostomi</taxon>
        <taxon>Mammalia</taxon>
        <taxon>Eutheria</taxon>
        <taxon>Laurasiatheria</taxon>
        <taxon>Artiodactyla</taxon>
        <taxon>Ruminantia</taxon>
        <taxon>Pecora</taxon>
        <taxon>Cervidae</taxon>
        <taxon>Odocoileinae</taxon>
        <taxon>Rangifer</taxon>
    </lineage>
</organism>
<dbReference type="Proteomes" id="UP001162501">
    <property type="component" value="Chromosome 34"/>
</dbReference>
<sequence length="95" mass="9877">MHEAGRITVLNRSLPPSKEIESPHVSTSPAEAPFLSWDCGTQDSATVPAQGRADARTLLTPAGGRETRARATAQHRAVVGSLRTALLGGHGSPLA</sequence>
<gene>
    <name evidence="1" type="ORF">MRATA1EN22A_LOCUS22284</name>
</gene>
<name>A0ACB1MJQ4_RANTA</name>
<proteinExistence type="predicted"/>
<protein>
    <submittedName>
        <fullName evidence="1">Uncharacterized protein</fullName>
    </submittedName>
</protein>
<dbReference type="EMBL" id="OZ243562">
    <property type="protein sequence ID" value="CAN0500851.1"/>
    <property type="molecule type" value="Genomic_DNA"/>
</dbReference>
<evidence type="ECO:0000313" key="1">
    <source>
        <dbReference type="EMBL" id="CAN0500851.1"/>
    </source>
</evidence>
<evidence type="ECO:0000313" key="2">
    <source>
        <dbReference type="Proteomes" id="UP001162501"/>
    </source>
</evidence>
<accession>A0ACB1MJQ4</accession>